<gene>
    <name evidence="2" type="ORF">B0I29_108303</name>
</gene>
<feature type="transmembrane region" description="Helical" evidence="1">
    <location>
        <begin position="17"/>
        <end position="37"/>
    </location>
</feature>
<keyword evidence="1" id="KW-1133">Transmembrane helix</keyword>
<dbReference type="AlphaFoldDB" id="A0A327ZB95"/>
<sequence length="50" mass="5147">MAVASGWALAPAGWDRGFVISVAALLALLLTAFALLATPTHPTSHNKCVD</sequence>
<dbReference type="Proteomes" id="UP000249341">
    <property type="component" value="Unassembled WGS sequence"/>
</dbReference>
<accession>A0A327ZB95</accession>
<reference evidence="2 3" key="1">
    <citation type="submission" date="2018-06" db="EMBL/GenBank/DDBJ databases">
        <title>Genomic Encyclopedia of Type Strains, Phase III (KMG-III): the genomes of soil and plant-associated and newly described type strains.</title>
        <authorList>
            <person name="Whitman W."/>
        </authorList>
    </citation>
    <scope>NUCLEOTIDE SEQUENCE [LARGE SCALE GENOMIC DNA]</scope>
    <source>
        <strain evidence="2 3">CGMCC 4.7090</strain>
    </source>
</reference>
<keyword evidence="1" id="KW-0472">Membrane</keyword>
<comment type="caution">
    <text evidence="2">The sequence shown here is derived from an EMBL/GenBank/DDBJ whole genome shotgun (WGS) entry which is preliminary data.</text>
</comment>
<evidence type="ECO:0000256" key="1">
    <source>
        <dbReference type="SAM" id="Phobius"/>
    </source>
</evidence>
<dbReference type="EMBL" id="QLMJ01000008">
    <property type="protein sequence ID" value="RAK36713.1"/>
    <property type="molecule type" value="Genomic_DNA"/>
</dbReference>
<organism evidence="2 3">
    <name type="scientific">Actinoplanes lutulentus</name>
    <dbReference type="NCBI Taxonomy" id="1287878"/>
    <lineage>
        <taxon>Bacteria</taxon>
        <taxon>Bacillati</taxon>
        <taxon>Actinomycetota</taxon>
        <taxon>Actinomycetes</taxon>
        <taxon>Micromonosporales</taxon>
        <taxon>Micromonosporaceae</taxon>
        <taxon>Actinoplanes</taxon>
    </lineage>
</organism>
<keyword evidence="1" id="KW-0812">Transmembrane</keyword>
<keyword evidence="3" id="KW-1185">Reference proteome</keyword>
<protein>
    <submittedName>
        <fullName evidence="2">Uncharacterized protein</fullName>
    </submittedName>
</protein>
<evidence type="ECO:0000313" key="3">
    <source>
        <dbReference type="Proteomes" id="UP000249341"/>
    </source>
</evidence>
<name>A0A327ZB95_9ACTN</name>
<evidence type="ECO:0000313" key="2">
    <source>
        <dbReference type="EMBL" id="RAK36713.1"/>
    </source>
</evidence>
<proteinExistence type="predicted"/>